<gene>
    <name evidence="4" type="primary">LOC127749025</name>
</gene>
<protein>
    <submittedName>
        <fullName evidence="4">Uncharacterized protein LOC127749025</fullName>
    </submittedName>
</protein>
<feature type="domain" description="Reverse transcriptase" evidence="2">
    <location>
        <begin position="529"/>
        <end position="633"/>
    </location>
</feature>
<dbReference type="PANTHER" id="PTHR37984">
    <property type="entry name" value="PROTEIN CBG26694"/>
    <property type="match status" value="1"/>
</dbReference>
<dbReference type="Gene3D" id="2.40.70.10">
    <property type="entry name" value="Acid Proteases"/>
    <property type="match status" value="1"/>
</dbReference>
<dbReference type="KEGG" id="foc:127749025"/>
<dbReference type="InterPro" id="IPR043128">
    <property type="entry name" value="Rev_trsase/Diguanyl_cyclase"/>
</dbReference>
<evidence type="ECO:0000259" key="2">
    <source>
        <dbReference type="Pfam" id="PF00078"/>
    </source>
</evidence>
<dbReference type="GeneID" id="127749025"/>
<keyword evidence="3" id="KW-1185">Reference proteome</keyword>
<dbReference type="Gene3D" id="4.10.60.10">
    <property type="entry name" value="Zinc finger, CCHC-type"/>
    <property type="match status" value="1"/>
</dbReference>
<organism evidence="3 4">
    <name type="scientific">Frankliniella occidentalis</name>
    <name type="common">Western flower thrips</name>
    <name type="synonym">Euthrips occidentalis</name>
    <dbReference type="NCBI Taxonomy" id="133901"/>
    <lineage>
        <taxon>Eukaryota</taxon>
        <taxon>Metazoa</taxon>
        <taxon>Ecdysozoa</taxon>
        <taxon>Arthropoda</taxon>
        <taxon>Hexapoda</taxon>
        <taxon>Insecta</taxon>
        <taxon>Pterygota</taxon>
        <taxon>Neoptera</taxon>
        <taxon>Paraneoptera</taxon>
        <taxon>Thysanoptera</taxon>
        <taxon>Terebrantia</taxon>
        <taxon>Thripoidea</taxon>
        <taxon>Thripidae</taxon>
        <taxon>Frankliniella</taxon>
    </lineage>
</organism>
<dbReference type="InterPro" id="IPR043502">
    <property type="entry name" value="DNA/RNA_pol_sf"/>
</dbReference>
<dbReference type="InterPro" id="IPR050951">
    <property type="entry name" value="Retrovirus_Pol_polyprotein"/>
</dbReference>
<feature type="region of interest" description="Disordered" evidence="1">
    <location>
        <begin position="218"/>
        <end position="238"/>
    </location>
</feature>
<reference evidence="4" key="1">
    <citation type="submission" date="2025-08" db="UniProtKB">
        <authorList>
            <consortium name="RefSeq"/>
        </authorList>
    </citation>
    <scope>IDENTIFICATION</scope>
    <source>
        <tissue evidence="4">Whole organism</tissue>
    </source>
</reference>
<dbReference type="Proteomes" id="UP000504606">
    <property type="component" value="Unplaced"/>
</dbReference>
<dbReference type="SUPFAM" id="SSF56672">
    <property type="entry name" value="DNA/RNA polymerases"/>
    <property type="match status" value="1"/>
</dbReference>
<dbReference type="AlphaFoldDB" id="A0A9C6TW88"/>
<dbReference type="Gene3D" id="3.30.70.270">
    <property type="match status" value="1"/>
</dbReference>
<dbReference type="CDD" id="cd00303">
    <property type="entry name" value="retropepsin_like"/>
    <property type="match status" value="1"/>
</dbReference>
<accession>A0A9C6TW88</accession>
<dbReference type="InterPro" id="IPR000477">
    <property type="entry name" value="RT_dom"/>
</dbReference>
<evidence type="ECO:0000313" key="4">
    <source>
        <dbReference type="RefSeq" id="XP_052121401.1"/>
    </source>
</evidence>
<proteinExistence type="predicted"/>
<evidence type="ECO:0000313" key="3">
    <source>
        <dbReference type="Proteomes" id="UP000504606"/>
    </source>
</evidence>
<sequence length="637" mass="72033">MGDSDGMEKFEPYVNASSVGPRWRVWARQAKNYLEAKGFEEPKRQRAMFLHKAGKEVEEIFFATAPDDPVQPAPLPANPTAAQEEVHAAATQAFERESRLLFENAVSLLTRHFEPQKNHIYEREIFFDLRFEASDTVDSFVQKLRSQASYCDFGDEGDMIRDRLCARCPWAELKMELNKVIMAATAAAPFTLQSARTMSITYEKLLQQARATTDAVNRLQLNKKSSQKKGTDNKKNNGPKSADNCFRCGAPDHKGYDPSCPGLNQSCERCGIKGHVKKMCKTKKERVEAFKARRVDVPPVDSSDDEDIIRAFHEELPVCQLNSQDASEYIKVHLGYAKTRMLIDSGSRKNIIPKHIWEQIKKKFPGVFQEQLRVLCPYGLESGTRVQILGYFVCNVSLENGKTLDNVKFYVVDVPPSYEALLGKESALLLEVLRLGLGASDQLNAVSLPSTSIANNYPTLLKGVGRVANINNTIPMKKNSPGIIQPQRRVAFHYLRPMEEILSDLLAHDIIERVPPDHVSKFVSPSHLVPKKDSGKFRLVVDMRQVNQYVEEVMYPIPLVEDCLAKLNGSKIFSKIDFNLFFHQHAIAEESRDVGTFSTPFGLFRYKVLFFGLSCFPELAYSTVRSLTHHIKNFVLM</sequence>
<dbReference type="GO" id="GO:0071897">
    <property type="term" value="P:DNA biosynthetic process"/>
    <property type="evidence" value="ECO:0007669"/>
    <property type="project" value="UniProtKB-ARBA"/>
</dbReference>
<name>A0A9C6TW88_FRAOC</name>
<dbReference type="Gene3D" id="3.10.10.10">
    <property type="entry name" value="HIV Type 1 Reverse Transcriptase, subunit A, domain 1"/>
    <property type="match status" value="1"/>
</dbReference>
<dbReference type="InterPro" id="IPR021109">
    <property type="entry name" value="Peptidase_aspartic_dom_sf"/>
</dbReference>
<dbReference type="CDD" id="cd01647">
    <property type="entry name" value="RT_LTR"/>
    <property type="match status" value="1"/>
</dbReference>
<dbReference type="OrthoDB" id="8039770at2759"/>
<dbReference type="Pfam" id="PF00078">
    <property type="entry name" value="RVT_1"/>
    <property type="match status" value="1"/>
</dbReference>
<evidence type="ECO:0000256" key="1">
    <source>
        <dbReference type="SAM" id="MobiDB-lite"/>
    </source>
</evidence>
<dbReference type="RefSeq" id="XP_052121401.1">
    <property type="nucleotide sequence ID" value="XM_052265441.1"/>
</dbReference>
<dbReference type="PANTHER" id="PTHR37984:SF9">
    <property type="entry name" value="INTEGRASE CATALYTIC DOMAIN-CONTAINING PROTEIN"/>
    <property type="match status" value="1"/>
</dbReference>